<evidence type="ECO:0008006" key="3">
    <source>
        <dbReference type="Google" id="ProtNLM"/>
    </source>
</evidence>
<dbReference type="EMBL" id="AAWS01000023">
    <property type="protein sequence ID" value="EAY27443.1"/>
    <property type="molecule type" value="Genomic_DNA"/>
</dbReference>
<proteinExistence type="predicted"/>
<evidence type="ECO:0000313" key="1">
    <source>
        <dbReference type="EMBL" id="EAY27443.1"/>
    </source>
</evidence>
<evidence type="ECO:0000313" key="2">
    <source>
        <dbReference type="Proteomes" id="UP000004095"/>
    </source>
</evidence>
<sequence>MQRGEIKLIPNSLYTILTEHQHQTYSEIQEVYDYDETLDEYFEFLVENELGFWTDTPEFFPPLDMTWQTYSSINNAIIDIDAASTHDFKAIFAQLEELGCDHIQLRYYTDVSKDTLEHHLESTKRSRFKSIELVVKYGNLLDIPAAEALVVSNARIHKLVLHGAPESDIRPVMKPGTDFSLGQMILLTYEITSADHCGVIDPFYFSIDTKTMTESHQFNTCLNKKIGIDAQGEIKNCPSLTESFGNIAQVSLHQAMLQKDFKKLWEINKNQVEICKDCEFRHICTDCRAFIQNPENVYSKPSKCNYDPYTASWSNP</sequence>
<dbReference type="Proteomes" id="UP000004095">
    <property type="component" value="Unassembled WGS sequence"/>
</dbReference>
<accession>A1ZQ34</accession>
<dbReference type="InterPro" id="IPR026497">
    <property type="entry name" value="GRASP-with-SPASM"/>
</dbReference>
<dbReference type="Gene3D" id="3.20.20.70">
    <property type="entry name" value="Aldolase class I"/>
    <property type="match status" value="1"/>
</dbReference>
<gene>
    <name evidence="1" type="ORF">M23134_06844</name>
</gene>
<name>A1ZQ34_MICM2</name>
<dbReference type="eggNOG" id="COG0641">
    <property type="taxonomic scope" value="Bacteria"/>
</dbReference>
<organism evidence="1 2">
    <name type="scientific">Microscilla marina ATCC 23134</name>
    <dbReference type="NCBI Taxonomy" id="313606"/>
    <lineage>
        <taxon>Bacteria</taxon>
        <taxon>Pseudomonadati</taxon>
        <taxon>Bacteroidota</taxon>
        <taxon>Cytophagia</taxon>
        <taxon>Cytophagales</taxon>
        <taxon>Microscillaceae</taxon>
        <taxon>Microscilla</taxon>
    </lineage>
</organism>
<dbReference type="AlphaFoldDB" id="A1ZQ34"/>
<dbReference type="NCBIfam" id="TIGR04085">
    <property type="entry name" value="rSAM_more_4Fe4S"/>
    <property type="match status" value="1"/>
</dbReference>
<dbReference type="InterPro" id="IPR058240">
    <property type="entry name" value="rSAM_sf"/>
</dbReference>
<dbReference type="SUPFAM" id="SSF102114">
    <property type="entry name" value="Radical SAM enzymes"/>
    <property type="match status" value="1"/>
</dbReference>
<comment type="caution">
    <text evidence="1">The sequence shown here is derived from an EMBL/GenBank/DDBJ whole genome shotgun (WGS) entry which is preliminary data.</text>
</comment>
<protein>
    <recommendedName>
        <fullName evidence="3">Grasp-with-spasm system SPASM domain peptide maturase</fullName>
    </recommendedName>
</protein>
<dbReference type="InterPro" id="IPR013785">
    <property type="entry name" value="Aldolase_TIM"/>
</dbReference>
<dbReference type="InterPro" id="IPR023885">
    <property type="entry name" value="4Fe4S-binding_SPASM_dom"/>
</dbReference>
<keyword evidence="2" id="KW-1185">Reference proteome</keyword>
<reference evidence="1 2" key="1">
    <citation type="submission" date="2007-01" db="EMBL/GenBank/DDBJ databases">
        <authorList>
            <person name="Haygood M."/>
            <person name="Podell S."/>
            <person name="Anderson C."/>
            <person name="Hopkinson B."/>
            <person name="Roe K."/>
            <person name="Barbeau K."/>
            <person name="Gaasterland T."/>
            <person name="Ferriera S."/>
            <person name="Johnson J."/>
            <person name="Kravitz S."/>
            <person name="Beeson K."/>
            <person name="Sutton G."/>
            <person name="Rogers Y.-H."/>
            <person name="Friedman R."/>
            <person name="Frazier M."/>
            <person name="Venter J.C."/>
        </authorList>
    </citation>
    <scope>NUCLEOTIDE SEQUENCE [LARGE SCALE GENOMIC DNA]</scope>
    <source>
        <strain evidence="1 2">ATCC 23134</strain>
    </source>
</reference>
<dbReference type="NCBIfam" id="TIGR04193">
    <property type="entry name" value="SPASM_w_grasp"/>
    <property type="match status" value="1"/>
</dbReference>